<dbReference type="InterPro" id="IPR023408">
    <property type="entry name" value="MscS_beta-dom_sf"/>
</dbReference>
<dbReference type="SUPFAM" id="SSF82861">
    <property type="entry name" value="Mechanosensitive channel protein MscS (YggB), transmembrane region"/>
    <property type="match status" value="1"/>
</dbReference>
<dbReference type="AlphaFoldDB" id="A0A246FLG1"/>
<comment type="subcellular location">
    <subcellularLocation>
        <location evidence="1">Cell membrane</location>
        <topology evidence="1">Multi-pass membrane protein</topology>
    </subcellularLocation>
</comment>
<evidence type="ECO:0000256" key="5">
    <source>
        <dbReference type="ARBA" id="ARBA00022989"/>
    </source>
</evidence>
<dbReference type="InterPro" id="IPR006686">
    <property type="entry name" value="MscS_channel_CS"/>
</dbReference>
<gene>
    <name evidence="11" type="ORF">CDA63_08225</name>
</gene>
<dbReference type="EMBL" id="NIRR01000010">
    <property type="protein sequence ID" value="OWP63560.1"/>
    <property type="molecule type" value="Genomic_DNA"/>
</dbReference>
<dbReference type="Pfam" id="PF05552">
    <property type="entry name" value="MS_channel_1st_1"/>
    <property type="match status" value="1"/>
</dbReference>
<sequence length="355" mass="39476">MDFSIAWQKLNAMGRSFMSVLPNLLIGVVVLVVFVFVARGVRSLVVRVAENRRQSRSLTLLLSRLAYVFVLILGVLVMFTIMIPSFTPTSLLSALGVGGVAIGFAFKDIFQNFLAGVLLLLTEPFKINDQIKYKDFEGTVENIQTRATTIKTYDGRRVVIPNAELFINAVTVNTAYDQRRLQYDIGIGYGDDIATARKLILEAIQEAPGILTDPAPEALVVDLADSTVNIRARWWINPPRRADYMDSQDAVLTAIKNKLTEAGIDMPFPTQQILFHDQTEVTDGNRNQQREGWPAGSGDVPQSRAQVQQEQREKQAEQQRQLADNKAEPLQLSASTEQRSAQDQLSPKNNNLNAG</sequence>
<dbReference type="PANTHER" id="PTHR30221:SF1">
    <property type="entry name" value="SMALL-CONDUCTANCE MECHANOSENSITIVE CHANNEL"/>
    <property type="match status" value="1"/>
</dbReference>
<dbReference type="Pfam" id="PF21082">
    <property type="entry name" value="MS_channel_3rd"/>
    <property type="match status" value="1"/>
</dbReference>
<dbReference type="PANTHER" id="PTHR30221">
    <property type="entry name" value="SMALL-CONDUCTANCE MECHANOSENSITIVE CHANNEL"/>
    <property type="match status" value="1"/>
</dbReference>
<dbReference type="InterPro" id="IPR006685">
    <property type="entry name" value="MscS_channel_2nd"/>
</dbReference>
<dbReference type="InterPro" id="IPR045275">
    <property type="entry name" value="MscS_archaea/bacteria_type"/>
</dbReference>
<dbReference type="Proteomes" id="UP000197277">
    <property type="component" value="Unassembled WGS sequence"/>
</dbReference>
<dbReference type="OrthoDB" id="1522493at2"/>
<organism evidence="11 12">
    <name type="scientific">Hymenobacter amundsenii</name>
    <dbReference type="NCBI Taxonomy" id="2006685"/>
    <lineage>
        <taxon>Bacteria</taxon>
        <taxon>Pseudomonadati</taxon>
        <taxon>Bacteroidota</taxon>
        <taxon>Cytophagia</taxon>
        <taxon>Cytophagales</taxon>
        <taxon>Hymenobacteraceae</taxon>
        <taxon>Hymenobacter</taxon>
    </lineage>
</organism>
<keyword evidence="6 8" id="KW-0472">Membrane</keyword>
<dbReference type="Gene3D" id="3.30.70.100">
    <property type="match status" value="1"/>
</dbReference>
<dbReference type="InterPro" id="IPR010920">
    <property type="entry name" value="LSM_dom_sf"/>
</dbReference>
<dbReference type="InterPro" id="IPR008910">
    <property type="entry name" value="MSC_TM_helix"/>
</dbReference>
<evidence type="ECO:0000259" key="9">
    <source>
        <dbReference type="Pfam" id="PF00924"/>
    </source>
</evidence>
<dbReference type="Pfam" id="PF00924">
    <property type="entry name" value="MS_channel_2nd"/>
    <property type="match status" value="1"/>
</dbReference>
<comment type="caution">
    <text evidence="11">The sequence shown here is derived from an EMBL/GenBank/DDBJ whole genome shotgun (WGS) entry which is preliminary data.</text>
</comment>
<keyword evidence="3" id="KW-1003">Cell membrane</keyword>
<keyword evidence="5 8" id="KW-1133">Transmembrane helix</keyword>
<proteinExistence type="inferred from homology"/>
<protein>
    <submittedName>
        <fullName evidence="11">Mechanosensitive ion channel protein MscS</fullName>
    </submittedName>
</protein>
<dbReference type="RefSeq" id="WP_088463973.1">
    <property type="nucleotide sequence ID" value="NZ_NIRR01000010.1"/>
</dbReference>
<comment type="similarity">
    <text evidence="2">Belongs to the MscS (TC 1.A.23) family.</text>
</comment>
<feature type="transmembrane region" description="Helical" evidence="8">
    <location>
        <begin position="20"/>
        <end position="41"/>
    </location>
</feature>
<evidence type="ECO:0000313" key="12">
    <source>
        <dbReference type="Proteomes" id="UP000197277"/>
    </source>
</evidence>
<dbReference type="Gene3D" id="2.30.30.60">
    <property type="match status" value="1"/>
</dbReference>
<dbReference type="InterPro" id="IPR011014">
    <property type="entry name" value="MscS_channel_TM-2"/>
</dbReference>
<evidence type="ECO:0000259" key="10">
    <source>
        <dbReference type="Pfam" id="PF21082"/>
    </source>
</evidence>
<feature type="compositionally biased region" description="Basic and acidic residues" evidence="7">
    <location>
        <begin position="310"/>
        <end position="327"/>
    </location>
</feature>
<dbReference type="SUPFAM" id="SSF50182">
    <property type="entry name" value="Sm-like ribonucleoproteins"/>
    <property type="match status" value="1"/>
</dbReference>
<dbReference type="InterPro" id="IPR049278">
    <property type="entry name" value="MS_channel_C"/>
</dbReference>
<evidence type="ECO:0000256" key="3">
    <source>
        <dbReference type="ARBA" id="ARBA00022475"/>
    </source>
</evidence>
<name>A0A246FLG1_9BACT</name>
<feature type="domain" description="Mechanosensitive ion channel MscS C-terminal" evidence="10">
    <location>
        <begin position="183"/>
        <end position="266"/>
    </location>
</feature>
<evidence type="ECO:0000313" key="11">
    <source>
        <dbReference type="EMBL" id="OWP63560.1"/>
    </source>
</evidence>
<feature type="region of interest" description="Disordered" evidence="7">
    <location>
        <begin position="283"/>
        <end position="355"/>
    </location>
</feature>
<evidence type="ECO:0000256" key="2">
    <source>
        <dbReference type="ARBA" id="ARBA00008017"/>
    </source>
</evidence>
<feature type="transmembrane region" description="Helical" evidence="8">
    <location>
        <begin position="61"/>
        <end position="83"/>
    </location>
</feature>
<dbReference type="GO" id="GO:0005886">
    <property type="term" value="C:plasma membrane"/>
    <property type="evidence" value="ECO:0007669"/>
    <property type="project" value="UniProtKB-SubCell"/>
</dbReference>
<evidence type="ECO:0000256" key="4">
    <source>
        <dbReference type="ARBA" id="ARBA00022692"/>
    </source>
</evidence>
<dbReference type="SUPFAM" id="SSF82689">
    <property type="entry name" value="Mechanosensitive channel protein MscS (YggB), C-terminal domain"/>
    <property type="match status" value="1"/>
</dbReference>
<reference evidence="11 12" key="1">
    <citation type="submission" date="2017-06" db="EMBL/GenBank/DDBJ databases">
        <title>Hymenobacter amundsenii sp. nov. isolated from regoliths in Antarctica.</title>
        <authorList>
            <person name="Sedlacek I."/>
            <person name="Kralova S."/>
            <person name="Pantucek R."/>
            <person name="Svec P."/>
            <person name="Holochova P."/>
            <person name="Stankova E."/>
            <person name="Vrbovska V."/>
            <person name="Busse H.-J."/>
        </authorList>
    </citation>
    <scope>NUCLEOTIDE SEQUENCE [LARGE SCALE GENOMIC DNA]</scope>
    <source>
        <strain evidence="11 12">CCM 8682</strain>
    </source>
</reference>
<keyword evidence="4 8" id="KW-0812">Transmembrane</keyword>
<evidence type="ECO:0000256" key="1">
    <source>
        <dbReference type="ARBA" id="ARBA00004651"/>
    </source>
</evidence>
<accession>A0A246FLG1</accession>
<dbReference type="GO" id="GO:0008381">
    <property type="term" value="F:mechanosensitive monoatomic ion channel activity"/>
    <property type="evidence" value="ECO:0007669"/>
    <property type="project" value="InterPro"/>
</dbReference>
<feature type="domain" description="Mechanosensitive ion channel MscS" evidence="9">
    <location>
        <begin position="108"/>
        <end position="170"/>
    </location>
</feature>
<dbReference type="InterPro" id="IPR011066">
    <property type="entry name" value="MscS_channel_C_sf"/>
</dbReference>
<dbReference type="PROSITE" id="PS01246">
    <property type="entry name" value="UPF0003"/>
    <property type="match status" value="1"/>
</dbReference>
<dbReference type="Gene3D" id="1.10.287.1260">
    <property type="match status" value="1"/>
</dbReference>
<evidence type="ECO:0000256" key="7">
    <source>
        <dbReference type="SAM" id="MobiDB-lite"/>
    </source>
</evidence>
<keyword evidence="12" id="KW-1185">Reference proteome</keyword>
<evidence type="ECO:0000256" key="8">
    <source>
        <dbReference type="SAM" id="Phobius"/>
    </source>
</evidence>
<feature type="compositionally biased region" description="Polar residues" evidence="7">
    <location>
        <begin position="332"/>
        <end position="355"/>
    </location>
</feature>
<evidence type="ECO:0000256" key="6">
    <source>
        <dbReference type="ARBA" id="ARBA00023136"/>
    </source>
</evidence>